<dbReference type="Gene3D" id="3.40.50.150">
    <property type="entry name" value="Vaccinia Virus protein VP39"/>
    <property type="match status" value="1"/>
</dbReference>
<dbReference type="Proteomes" id="UP000609531">
    <property type="component" value="Unassembled WGS sequence"/>
</dbReference>
<evidence type="ECO:0000313" key="1">
    <source>
        <dbReference type="EMBL" id="MBJ3777190.1"/>
    </source>
</evidence>
<protein>
    <submittedName>
        <fullName evidence="1">Methionine biosynthesis protein MetW</fullName>
    </submittedName>
</protein>
<dbReference type="NCBIfam" id="TIGR02081">
    <property type="entry name" value="metW"/>
    <property type="match status" value="1"/>
</dbReference>
<accession>A0A934MHR2</accession>
<evidence type="ECO:0000313" key="2">
    <source>
        <dbReference type="Proteomes" id="UP000609531"/>
    </source>
</evidence>
<dbReference type="RefSeq" id="WP_198883093.1">
    <property type="nucleotide sequence ID" value="NZ_JAEKJA010000013.1"/>
</dbReference>
<gene>
    <name evidence="1" type="primary">metW</name>
    <name evidence="1" type="ORF">JCR33_15900</name>
</gene>
<keyword evidence="2" id="KW-1185">Reference proteome</keyword>
<sequence length="208" mass="23083">MTVNPSAVGPTRLDFDVIRELVEPGTRILDVGCGDGSLMALLVGTHGVRASGIEIDPDGVKEAVALGLSVVQGDADTDLVNYPDRAFDYVILSQTLQATRAPRKVLENLLRIGEHCIVSFPNFGFWKLRMQVLLSGRMPKTKLLPQPWWDSANIHFCTIRDFVDLCAVMGVEVENAIALNAAGTRMPFQAPWWFWNLFGEQAVFLIRR</sequence>
<dbReference type="SUPFAM" id="SSF53335">
    <property type="entry name" value="S-adenosyl-L-methionine-dependent methyltransferases"/>
    <property type="match status" value="1"/>
</dbReference>
<dbReference type="InterPro" id="IPR010743">
    <property type="entry name" value="Methionine_synth_MetW"/>
</dbReference>
<dbReference type="Pfam" id="PF07021">
    <property type="entry name" value="MetW"/>
    <property type="match status" value="1"/>
</dbReference>
<organism evidence="1 2">
    <name type="scientific">Acuticoccus mangrovi</name>
    <dbReference type="NCBI Taxonomy" id="2796142"/>
    <lineage>
        <taxon>Bacteria</taxon>
        <taxon>Pseudomonadati</taxon>
        <taxon>Pseudomonadota</taxon>
        <taxon>Alphaproteobacteria</taxon>
        <taxon>Hyphomicrobiales</taxon>
        <taxon>Amorphaceae</taxon>
        <taxon>Acuticoccus</taxon>
    </lineage>
</organism>
<dbReference type="InterPro" id="IPR029063">
    <property type="entry name" value="SAM-dependent_MTases_sf"/>
</dbReference>
<dbReference type="CDD" id="cd02440">
    <property type="entry name" value="AdoMet_MTases"/>
    <property type="match status" value="1"/>
</dbReference>
<name>A0A934MHR2_9HYPH</name>
<proteinExistence type="predicted"/>
<comment type="caution">
    <text evidence="1">The sequence shown here is derived from an EMBL/GenBank/DDBJ whole genome shotgun (WGS) entry which is preliminary data.</text>
</comment>
<reference evidence="1" key="1">
    <citation type="submission" date="2020-12" db="EMBL/GenBank/DDBJ databases">
        <title>Bacterial taxonomy.</title>
        <authorList>
            <person name="Pan X."/>
        </authorList>
    </citation>
    <scope>NUCLEOTIDE SEQUENCE</scope>
    <source>
        <strain evidence="1">B2012</strain>
    </source>
</reference>
<dbReference type="AlphaFoldDB" id="A0A934MHR2"/>
<dbReference type="EMBL" id="JAEKJA010000013">
    <property type="protein sequence ID" value="MBJ3777190.1"/>
    <property type="molecule type" value="Genomic_DNA"/>
</dbReference>